<evidence type="ECO:0000313" key="1">
    <source>
        <dbReference type="EMBL" id="BBU67862.1"/>
    </source>
</evidence>
<proteinExistence type="predicted"/>
<evidence type="ECO:0000313" key="2">
    <source>
        <dbReference type="Proteomes" id="UP000463961"/>
    </source>
</evidence>
<organism evidence="1 2">
    <name type="scientific">Fluviibacter phosphoraccumulans</name>
    <dbReference type="NCBI Taxonomy" id="1751046"/>
    <lineage>
        <taxon>Bacteria</taxon>
        <taxon>Pseudomonadati</taxon>
        <taxon>Pseudomonadota</taxon>
        <taxon>Betaproteobacteria</taxon>
        <taxon>Rhodocyclales</taxon>
        <taxon>Fluviibacteraceae</taxon>
        <taxon>Fluviibacter</taxon>
    </lineage>
</organism>
<protein>
    <submittedName>
        <fullName evidence="1">Uncharacterized protein</fullName>
    </submittedName>
</protein>
<name>A0A7R6QV44_9RHOO</name>
<reference evidence="2" key="1">
    <citation type="submission" date="2020-01" db="EMBL/GenBank/DDBJ databases">
        <title>Phosphoaccumulans saitamaens gen. nov., sp. nov., a polyphosphate accumulating bacterium isolated from surface river water.</title>
        <authorList>
            <person name="Watanabe K."/>
            <person name="Suda W."/>
        </authorList>
    </citation>
    <scope>NUCLEOTIDE SEQUENCE [LARGE SCALE GENOMIC DNA]</scope>
    <source>
        <strain evidence="2">ICHIAU1</strain>
    </source>
</reference>
<dbReference type="AlphaFoldDB" id="A0A7R6QV44"/>
<sequence length="72" mass="8016">MCALNLNDVLSGFQPMKSRALVVRIYGFEKVFSLSQVGNGTDGERCAVFIRGASRFDFAKRNGIEQQANEQE</sequence>
<dbReference type="EMBL" id="AP022345">
    <property type="protein sequence ID" value="BBU67862.1"/>
    <property type="molecule type" value="Genomic_DNA"/>
</dbReference>
<dbReference type="Proteomes" id="UP000463961">
    <property type="component" value="Chromosome"/>
</dbReference>
<keyword evidence="2" id="KW-1185">Reference proteome</keyword>
<gene>
    <name evidence="1" type="ORF">ICHIAU1_01450</name>
</gene>
<accession>A0A7R6QV44</accession>